<comment type="caution">
    <text evidence="1">The sequence shown here is derived from an EMBL/GenBank/DDBJ whole genome shotgun (WGS) entry which is preliminary data.</text>
</comment>
<dbReference type="NCBIfam" id="TIGR03816">
    <property type="entry name" value="tadE_like_DECH"/>
    <property type="match status" value="1"/>
</dbReference>
<accession>A0ABN0UWC5</accession>
<proteinExistence type="predicted"/>
<reference evidence="1 2" key="1">
    <citation type="journal article" date="2019" name="Int. J. Syst. Evol. Microbiol.">
        <title>The Global Catalogue of Microorganisms (GCM) 10K type strain sequencing project: providing services to taxonomists for standard genome sequencing and annotation.</title>
        <authorList>
            <consortium name="The Broad Institute Genomics Platform"/>
            <consortium name="The Broad Institute Genome Sequencing Center for Infectious Disease"/>
            <person name="Wu L."/>
            <person name="Ma J."/>
        </authorList>
    </citation>
    <scope>NUCLEOTIDE SEQUENCE [LARGE SCALE GENOMIC DNA]</scope>
    <source>
        <strain evidence="1 2">JCM 10425</strain>
    </source>
</reference>
<protein>
    <recommendedName>
        <fullName evidence="3">Secretion/DNA translocation related TadE-like protein</fullName>
    </recommendedName>
</protein>
<organism evidence="1 2">
    <name type="scientific">Cryptosporangium japonicum</name>
    <dbReference type="NCBI Taxonomy" id="80872"/>
    <lineage>
        <taxon>Bacteria</taxon>
        <taxon>Bacillati</taxon>
        <taxon>Actinomycetota</taxon>
        <taxon>Actinomycetes</taxon>
        <taxon>Cryptosporangiales</taxon>
        <taxon>Cryptosporangiaceae</taxon>
        <taxon>Cryptosporangium</taxon>
    </lineage>
</organism>
<evidence type="ECO:0000313" key="1">
    <source>
        <dbReference type="EMBL" id="GAA0263572.1"/>
    </source>
</evidence>
<sequence length="120" mass="11388">MTDARGSASVLALAVGLALLLVGLGFQTVGAAAVARHRAGLAADLAALSGALHVAEGAPAACARAAAIASENGATLTDCRTTGTHVIVSTAVPPTGPAALIGQATATAHAGPVTPPLQPP</sequence>
<dbReference type="EMBL" id="BAAAGX010000023">
    <property type="protein sequence ID" value="GAA0263572.1"/>
    <property type="molecule type" value="Genomic_DNA"/>
</dbReference>
<keyword evidence="2" id="KW-1185">Reference proteome</keyword>
<dbReference type="Proteomes" id="UP001500967">
    <property type="component" value="Unassembled WGS sequence"/>
</dbReference>
<gene>
    <name evidence="1" type="ORF">GCM10009539_57050</name>
</gene>
<name>A0ABN0UWC5_9ACTN</name>
<evidence type="ECO:0000313" key="2">
    <source>
        <dbReference type="Proteomes" id="UP001500967"/>
    </source>
</evidence>
<evidence type="ECO:0008006" key="3">
    <source>
        <dbReference type="Google" id="ProtNLM"/>
    </source>
</evidence>
<dbReference type="InterPro" id="IPR021202">
    <property type="entry name" value="Rv3654c-like"/>
</dbReference>